<feature type="compositionally biased region" description="Low complexity" evidence="1">
    <location>
        <begin position="32"/>
        <end position="52"/>
    </location>
</feature>
<dbReference type="PROSITE" id="PS51257">
    <property type="entry name" value="PROKAR_LIPOPROTEIN"/>
    <property type="match status" value="1"/>
</dbReference>
<evidence type="ECO:0000256" key="1">
    <source>
        <dbReference type="SAM" id="MobiDB-lite"/>
    </source>
</evidence>
<feature type="region of interest" description="Disordered" evidence="1">
    <location>
        <begin position="32"/>
        <end position="87"/>
    </location>
</feature>
<dbReference type="RefSeq" id="WP_368498923.1">
    <property type="nucleotide sequence ID" value="NZ_CP162511.1"/>
</dbReference>
<feature type="compositionally biased region" description="Low complexity" evidence="1">
    <location>
        <begin position="59"/>
        <end position="71"/>
    </location>
</feature>
<dbReference type="AlphaFoldDB" id="A0AB39BK40"/>
<name>A0AB39BK40_9MICO</name>
<proteinExistence type="predicted"/>
<reference evidence="2" key="1">
    <citation type="submission" date="2024-05" db="EMBL/GenBank/DDBJ databases">
        <title>Herbiconiux sp. A18JL235.</title>
        <authorList>
            <person name="Zhang G."/>
        </authorList>
    </citation>
    <scope>NUCLEOTIDE SEQUENCE</scope>
    <source>
        <strain evidence="2">A18JL235</strain>
    </source>
</reference>
<protein>
    <submittedName>
        <fullName evidence="2">Uncharacterized protein</fullName>
    </submittedName>
</protein>
<dbReference type="EMBL" id="CP162511">
    <property type="protein sequence ID" value="XDI06543.1"/>
    <property type="molecule type" value="Genomic_DNA"/>
</dbReference>
<feature type="compositionally biased region" description="Pro residues" evidence="1">
    <location>
        <begin position="72"/>
        <end position="81"/>
    </location>
</feature>
<sequence>MGTRRWVSAAVITGGLVAVLLTGCVDPGAAPTPGATTASSTPTPTSTVSSTPSPEPTETEGPVPEPTYTEPPSKPTTPPEQPATEASVSILNSSYDPAAGTVRVDALVSNVISSSGSCALSVVQGEQSAAAQVTSTADATVTYCAEMIATLPSGASGTWTVTVVFDDGTAQGSTSGEVVVS</sequence>
<evidence type="ECO:0000313" key="2">
    <source>
        <dbReference type="EMBL" id="XDI06543.1"/>
    </source>
</evidence>
<gene>
    <name evidence="2" type="ORF">ABFY20_05450</name>
</gene>
<organism evidence="2">
    <name type="scientific">Herbiconiux sp. A18JL235</name>
    <dbReference type="NCBI Taxonomy" id="3152363"/>
    <lineage>
        <taxon>Bacteria</taxon>
        <taxon>Bacillati</taxon>
        <taxon>Actinomycetota</taxon>
        <taxon>Actinomycetes</taxon>
        <taxon>Micrococcales</taxon>
        <taxon>Microbacteriaceae</taxon>
        <taxon>Herbiconiux</taxon>
    </lineage>
</organism>
<accession>A0AB39BK40</accession>